<proteinExistence type="predicted"/>
<name>A0A919E2D7_9ACTN</name>
<sequence>MSAFREIVGGLREFAPWQVQLFATGCGQRLLPVADACASERTARLYLQGLDVAWSAASAAQREELAKTLDQVPEMSAQSSGEIGYWALRSVLVLTYSLRADLGENPAKHGRGACSGALELHETIDDTLTHPEPTGTRIINPRDIPPPGPWENREITAERATLAVLRASTTREAAVAEVRSLSTDHAHALRAVIPDFLRAGAWTG</sequence>
<protein>
    <submittedName>
        <fullName evidence="1">Uncharacterized protein</fullName>
    </submittedName>
</protein>
<dbReference type="PROSITE" id="PS51257">
    <property type="entry name" value="PROKAR_LIPOPROTEIN"/>
    <property type="match status" value="1"/>
</dbReference>
<dbReference type="Proteomes" id="UP000641386">
    <property type="component" value="Unassembled WGS sequence"/>
</dbReference>
<dbReference type="AlphaFoldDB" id="A0A919E2D7"/>
<evidence type="ECO:0000313" key="1">
    <source>
        <dbReference type="EMBL" id="GHF05920.1"/>
    </source>
</evidence>
<dbReference type="EMBL" id="BNBC01000049">
    <property type="protein sequence ID" value="GHF05920.1"/>
    <property type="molecule type" value="Genomic_DNA"/>
</dbReference>
<reference evidence="1" key="1">
    <citation type="journal article" date="2014" name="Int. J. Syst. Evol. Microbiol.">
        <title>Complete genome sequence of Corynebacterium casei LMG S-19264T (=DSM 44701T), isolated from a smear-ripened cheese.</title>
        <authorList>
            <consortium name="US DOE Joint Genome Institute (JGI-PGF)"/>
            <person name="Walter F."/>
            <person name="Albersmeier A."/>
            <person name="Kalinowski J."/>
            <person name="Ruckert C."/>
        </authorList>
    </citation>
    <scope>NUCLEOTIDE SEQUENCE</scope>
    <source>
        <strain evidence="1">JCM 3302</strain>
    </source>
</reference>
<organism evidence="1 2">
    <name type="scientific">Streptomyces spiralis</name>
    <dbReference type="NCBI Taxonomy" id="66376"/>
    <lineage>
        <taxon>Bacteria</taxon>
        <taxon>Bacillati</taxon>
        <taxon>Actinomycetota</taxon>
        <taxon>Actinomycetes</taxon>
        <taxon>Kitasatosporales</taxon>
        <taxon>Streptomycetaceae</taxon>
        <taxon>Streptomyces</taxon>
    </lineage>
</organism>
<reference evidence="1" key="2">
    <citation type="submission" date="2020-09" db="EMBL/GenBank/DDBJ databases">
        <authorList>
            <person name="Sun Q."/>
            <person name="Ohkuma M."/>
        </authorList>
    </citation>
    <scope>NUCLEOTIDE SEQUENCE</scope>
    <source>
        <strain evidence="1">JCM 3302</strain>
    </source>
</reference>
<accession>A0A919E2D7</accession>
<comment type="caution">
    <text evidence="1">The sequence shown here is derived from an EMBL/GenBank/DDBJ whole genome shotgun (WGS) entry which is preliminary data.</text>
</comment>
<keyword evidence="2" id="KW-1185">Reference proteome</keyword>
<evidence type="ECO:0000313" key="2">
    <source>
        <dbReference type="Proteomes" id="UP000641386"/>
    </source>
</evidence>
<gene>
    <name evidence="1" type="ORF">GCM10014715_72580</name>
</gene>